<name>F7R317_9LACO</name>
<dbReference type="Proteomes" id="UP000002971">
    <property type="component" value="Unassembled WGS sequence"/>
</dbReference>
<accession>F7R317</accession>
<gene>
    <name evidence="1" type="ORF">LRU_02124</name>
</gene>
<dbReference type="AlphaFoldDB" id="F7R317"/>
<comment type="caution">
    <text evidence="1">The sequence shown here is derived from an EMBL/GenBank/DDBJ whole genome shotgun (WGS) entry which is preliminary data.</text>
</comment>
<proteinExistence type="predicted"/>
<sequence>MNALVGIKQTRNRILKQYTVGDIVPADDWSLEQSLDTAANRAKLMESLEKLDRRKERLFKDALKDKKPD</sequence>
<dbReference type="EMBL" id="AFOJ01000007">
    <property type="protein sequence ID" value="EGM50442.1"/>
    <property type="molecule type" value="Genomic_DNA"/>
</dbReference>
<protein>
    <submittedName>
        <fullName evidence="1">Uncharacterized protein</fullName>
    </submittedName>
</protein>
<evidence type="ECO:0000313" key="2">
    <source>
        <dbReference type="Proteomes" id="UP000002971"/>
    </source>
</evidence>
<organism evidence="1 2">
    <name type="scientific">Ligilactobacillus ruminis SPM0211</name>
    <dbReference type="NCBI Taxonomy" id="1040964"/>
    <lineage>
        <taxon>Bacteria</taxon>
        <taxon>Bacillati</taxon>
        <taxon>Bacillota</taxon>
        <taxon>Bacilli</taxon>
        <taxon>Lactobacillales</taxon>
        <taxon>Lactobacillaceae</taxon>
        <taxon>Ligilactobacillus</taxon>
    </lineage>
</organism>
<evidence type="ECO:0000313" key="1">
    <source>
        <dbReference type="EMBL" id="EGM50442.1"/>
    </source>
</evidence>
<dbReference type="RefSeq" id="WP_003696608.1">
    <property type="nucleotide sequence ID" value="NZ_AFOJ01000007.1"/>
</dbReference>
<reference evidence="1 2" key="1">
    <citation type="journal article" date="2011" name="J. Bacteriol.">
        <title>Genome Sequence of Lactobacillus ruminis SPM0211, Isolated from a Fecal Sample from a Healthy Korean.</title>
        <authorList>
            <person name="Lee S."/>
            <person name="Cho Y.J."/>
            <person name="Lee A.H."/>
            <person name="Chun J."/>
            <person name="Ha N.J."/>
            <person name="Ko G."/>
        </authorList>
    </citation>
    <scope>NUCLEOTIDE SEQUENCE [LARGE SCALE GENOMIC DNA]</scope>
    <source>
        <strain evidence="1 2">SPM0211</strain>
    </source>
</reference>